<evidence type="ECO:0000256" key="10">
    <source>
        <dbReference type="ARBA" id="ARBA00047493"/>
    </source>
</evidence>
<dbReference type="Gene3D" id="3.40.1190.10">
    <property type="entry name" value="Mur-like, catalytic domain"/>
    <property type="match status" value="1"/>
</dbReference>
<keyword evidence="6 11" id="KW-0547">Nucleotide-binding</keyword>
<keyword evidence="5" id="KW-0479">Metal-binding</keyword>
<accession>B4VMJ0</accession>
<dbReference type="GO" id="GO:0005524">
    <property type="term" value="F:ATP binding"/>
    <property type="evidence" value="ECO:0007669"/>
    <property type="project" value="UniProtKB-KW"/>
</dbReference>
<dbReference type="InterPro" id="IPR036565">
    <property type="entry name" value="Mur-like_cat_sf"/>
</dbReference>
<evidence type="ECO:0000313" key="15">
    <source>
        <dbReference type="Proteomes" id="UP000003835"/>
    </source>
</evidence>
<dbReference type="GO" id="GO:0004326">
    <property type="term" value="F:tetrahydrofolylpolyglutamate synthase activity"/>
    <property type="evidence" value="ECO:0007669"/>
    <property type="project" value="UniProtKB-EC"/>
</dbReference>
<dbReference type="Proteomes" id="UP000003835">
    <property type="component" value="Unassembled WGS sequence"/>
</dbReference>
<evidence type="ECO:0000256" key="7">
    <source>
        <dbReference type="ARBA" id="ARBA00022840"/>
    </source>
</evidence>
<organism evidence="14 15">
    <name type="scientific">Coleofasciculus chthonoplastes PCC 7420</name>
    <dbReference type="NCBI Taxonomy" id="118168"/>
    <lineage>
        <taxon>Bacteria</taxon>
        <taxon>Bacillati</taxon>
        <taxon>Cyanobacteriota</taxon>
        <taxon>Cyanophyceae</taxon>
        <taxon>Coleofasciculales</taxon>
        <taxon>Coleofasciculaceae</taxon>
        <taxon>Coleofasciculus</taxon>
    </lineage>
</organism>
<proteinExistence type="inferred from homology"/>
<keyword evidence="7 11" id="KW-0067">ATP-binding</keyword>
<dbReference type="InterPro" id="IPR013221">
    <property type="entry name" value="Mur_ligase_cen"/>
</dbReference>
<evidence type="ECO:0000259" key="13">
    <source>
        <dbReference type="Pfam" id="PF08245"/>
    </source>
</evidence>
<evidence type="ECO:0000256" key="11">
    <source>
        <dbReference type="PIRNR" id="PIRNR001563"/>
    </source>
</evidence>
<keyword evidence="15" id="KW-1185">Reference proteome</keyword>
<dbReference type="AlphaFoldDB" id="B4VMJ0"/>
<dbReference type="STRING" id="118168.MC7420_2002"/>
<evidence type="ECO:0000256" key="1">
    <source>
        <dbReference type="ARBA" id="ARBA00001946"/>
    </source>
</evidence>
<evidence type="ECO:0000259" key="12">
    <source>
        <dbReference type="Pfam" id="PF02875"/>
    </source>
</evidence>
<keyword evidence="8" id="KW-0460">Magnesium</keyword>
<dbReference type="GO" id="GO:0046872">
    <property type="term" value="F:metal ion binding"/>
    <property type="evidence" value="ECO:0007669"/>
    <property type="project" value="UniProtKB-KW"/>
</dbReference>
<sequence length="451" mass="49108">MRPYEFGIGMDINSLLQPYQRFGVHLGLERIQRLLAALGNPHQRIPMIHVAGSNGKGSVCAYLSSVLSEAGYRVGRYTSPHLIDWTERICINQYPISTAELVNVLEQVQAAVPPDSEESPTQFEVITAAAWLYFAQKQVDIAVIEVGLGGRLDATNVCDQPLATIITSISREHWQVLGSTLSQIATEKAGILKANCPAIIAPLPPEAKAVVQSRIEQLNCPVTWVEPAQKFNRQTVVRAGFEPRLSSIATPKSLNPPLHQNADAPLWASYAGITYPLPLLGEIQLTNSAVAIATFQSLIRQGWQIPDSAIVSGMAKTQWLGRLQWTEWKNYRLLVDGAHNPAAATALREYVDTLNTPVTWVMGILSTKEHEGIFRALLRGGDRVYLVPVPDHSSAEPEELSAIARSVCPTLADCHTYPNLEAGLQAATATAADSTIVLCGSLYLVGYFLGS</sequence>
<dbReference type="PANTHER" id="PTHR11136">
    <property type="entry name" value="FOLYLPOLYGLUTAMATE SYNTHASE-RELATED"/>
    <property type="match status" value="1"/>
</dbReference>
<keyword evidence="4 11" id="KW-0436">Ligase</keyword>
<feature type="domain" description="Mur ligase central" evidence="13">
    <location>
        <begin position="50"/>
        <end position="294"/>
    </location>
</feature>
<dbReference type="Pfam" id="PF08245">
    <property type="entry name" value="Mur_ligase_M"/>
    <property type="match status" value="1"/>
</dbReference>
<evidence type="ECO:0000313" key="14">
    <source>
        <dbReference type="EMBL" id="EDX76999.1"/>
    </source>
</evidence>
<dbReference type="HOGENOM" id="CLU_015869_1_1_3"/>
<evidence type="ECO:0000256" key="5">
    <source>
        <dbReference type="ARBA" id="ARBA00022723"/>
    </source>
</evidence>
<evidence type="ECO:0000256" key="4">
    <source>
        <dbReference type="ARBA" id="ARBA00022598"/>
    </source>
</evidence>
<evidence type="ECO:0000256" key="9">
    <source>
        <dbReference type="ARBA" id="ARBA00030592"/>
    </source>
</evidence>
<dbReference type="InterPro" id="IPR001645">
    <property type="entry name" value="Folylpolyglutamate_synth"/>
</dbReference>
<dbReference type="PIRSF" id="PIRSF001563">
    <property type="entry name" value="Folylpolyglu_synth"/>
    <property type="match status" value="1"/>
</dbReference>
<comment type="cofactor">
    <cofactor evidence="1">
        <name>Mg(2+)</name>
        <dbReference type="ChEBI" id="CHEBI:18420"/>
    </cofactor>
</comment>
<protein>
    <recommendedName>
        <fullName evidence="3">tetrahydrofolate synthase</fullName>
        <ecNumber evidence="3">6.3.2.17</ecNumber>
    </recommendedName>
    <alternativeName>
        <fullName evidence="9">Tetrahydrofolylpolyglutamate synthase</fullName>
    </alternativeName>
</protein>
<reference evidence="14 15" key="1">
    <citation type="submission" date="2008-07" db="EMBL/GenBank/DDBJ databases">
        <authorList>
            <person name="Tandeau de Marsac N."/>
            <person name="Ferriera S."/>
            <person name="Johnson J."/>
            <person name="Kravitz S."/>
            <person name="Beeson K."/>
            <person name="Sutton G."/>
            <person name="Rogers Y.-H."/>
            <person name="Friedman R."/>
            <person name="Frazier M."/>
            <person name="Venter J.C."/>
        </authorList>
    </citation>
    <scope>NUCLEOTIDE SEQUENCE [LARGE SCALE GENOMIC DNA]</scope>
    <source>
        <strain evidence="14 15">PCC 7420</strain>
    </source>
</reference>
<dbReference type="GO" id="GO:0005737">
    <property type="term" value="C:cytoplasm"/>
    <property type="evidence" value="ECO:0007669"/>
    <property type="project" value="TreeGrafter"/>
</dbReference>
<dbReference type="EC" id="6.3.2.17" evidence="3"/>
<comment type="catalytic activity">
    <reaction evidence="10">
        <text>(6S)-5,6,7,8-tetrahydrofolyl-(gamma-L-Glu)(n) + L-glutamate + ATP = (6S)-5,6,7,8-tetrahydrofolyl-(gamma-L-Glu)(n+1) + ADP + phosphate + H(+)</text>
        <dbReference type="Rhea" id="RHEA:10580"/>
        <dbReference type="Rhea" id="RHEA-COMP:14738"/>
        <dbReference type="Rhea" id="RHEA-COMP:14740"/>
        <dbReference type="ChEBI" id="CHEBI:15378"/>
        <dbReference type="ChEBI" id="CHEBI:29985"/>
        <dbReference type="ChEBI" id="CHEBI:30616"/>
        <dbReference type="ChEBI" id="CHEBI:43474"/>
        <dbReference type="ChEBI" id="CHEBI:141005"/>
        <dbReference type="ChEBI" id="CHEBI:456216"/>
        <dbReference type="EC" id="6.3.2.17"/>
    </reaction>
</comment>
<gene>
    <name evidence="14" type="ORF">MC7420_2002</name>
</gene>
<feature type="domain" description="Mur ligase C-terminal" evidence="12">
    <location>
        <begin position="321"/>
        <end position="441"/>
    </location>
</feature>
<evidence type="ECO:0000256" key="6">
    <source>
        <dbReference type="ARBA" id="ARBA00022741"/>
    </source>
</evidence>
<dbReference type="InterPro" id="IPR036615">
    <property type="entry name" value="Mur_ligase_C_dom_sf"/>
</dbReference>
<comment type="similarity">
    <text evidence="2 11">Belongs to the folylpolyglutamate synthase family.</text>
</comment>
<evidence type="ECO:0000256" key="3">
    <source>
        <dbReference type="ARBA" id="ARBA00013025"/>
    </source>
</evidence>
<dbReference type="FunFam" id="3.40.1190.10:FF:000011">
    <property type="entry name" value="Folylpolyglutamate synthase/dihydrofolate synthase"/>
    <property type="match status" value="1"/>
</dbReference>
<dbReference type="InterPro" id="IPR004101">
    <property type="entry name" value="Mur_ligase_C"/>
</dbReference>
<dbReference type="SUPFAM" id="SSF53244">
    <property type="entry name" value="MurD-like peptide ligases, peptide-binding domain"/>
    <property type="match status" value="1"/>
</dbReference>
<name>B4VMJ0_9CYAN</name>
<dbReference type="EMBL" id="DS989845">
    <property type="protein sequence ID" value="EDX76999.1"/>
    <property type="molecule type" value="Genomic_DNA"/>
</dbReference>
<dbReference type="PANTHER" id="PTHR11136:SF0">
    <property type="entry name" value="DIHYDROFOLATE SYNTHETASE-RELATED"/>
    <property type="match status" value="1"/>
</dbReference>
<dbReference type="eggNOG" id="COG0285">
    <property type="taxonomic scope" value="Bacteria"/>
</dbReference>
<dbReference type="Pfam" id="PF02875">
    <property type="entry name" value="Mur_ligase_C"/>
    <property type="match status" value="1"/>
</dbReference>
<dbReference type="Gene3D" id="3.90.190.20">
    <property type="entry name" value="Mur ligase, C-terminal domain"/>
    <property type="match status" value="1"/>
</dbReference>
<dbReference type="SUPFAM" id="SSF53623">
    <property type="entry name" value="MurD-like peptide ligases, catalytic domain"/>
    <property type="match status" value="1"/>
</dbReference>
<evidence type="ECO:0000256" key="8">
    <source>
        <dbReference type="ARBA" id="ARBA00022842"/>
    </source>
</evidence>
<dbReference type="GO" id="GO:0008841">
    <property type="term" value="F:dihydrofolate synthase activity"/>
    <property type="evidence" value="ECO:0007669"/>
    <property type="project" value="TreeGrafter"/>
</dbReference>
<dbReference type="NCBIfam" id="TIGR01499">
    <property type="entry name" value="folC"/>
    <property type="match status" value="1"/>
</dbReference>
<evidence type="ECO:0000256" key="2">
    <source>
        <dbReference type="ARBA" id="ARBA00008276"/>
    </source>
</evidence>